<dbReference type="InterPro" id="IPR010620">
    <property type="entry name" value="SBBP_repeat"/>
</dbReference>
<dbReference type="SUPFAM" id="SSF101898">
    <property type="entry name" value="NHL repeat"/>
    <property type="match status" value="2"/>
</dbReference>
<accession>A0A7L7L3X0</accession>
<name>A0A7L7L3X0_9BACT</name>
<dbReference type="PANTHER" id="PTHR35580:SF1">
    <property type="entry name" value="PHYTASE-LIKE DOMAIN-CONTAINING PROTEIN"/>
    <property type="match status" value="1"/>
</dbReference>
<dbReference type="KEGG" id="add:HUW48_05425"/>
<dbReference type="NCBIfam" id="TIGR04131">
    <property type="entry name" value="Bac_Flav_CTERM"/>
    <property type="match status" value="1"/>
</dbReference>
<dbReference type="PANTHER" id="PTHR35580">
    <property type="entry name" value="CELL SURFACE GLYCOPROTEIN (S-LAYER PROTEIN)-LIKE PROTEIN"/>
    <property type="match status" value="1"/>
</dbReference>
<dbReference type="InterPro" id="IPR026341">
    <property type="entry name" value="T9SS_type_B"/>
</dbReference>
<reference evidence="1 2" key="2">
    <citation type="submission" date="2020-08" db="EMBL/GenBank/DDBJ databases">
        <title>Adhaeribacter dokdonensis sp. nov., isolated from the rhizosphere of Elymus tsukushiensis, a plant native to the Dokdo Islands, Republic of Korea.</title>
        <authorList>
            <person name="Ghim S.Y."/>
        </authorList>
    </citation>
    <scope>NUCLEOTIDE SEQUENCE [LARGE SCALE GENOMIC DNA]</scope>
    <source>
        <strain evidence="1 2">KUDC8001</strain>
    </source>
</reference>
<gene>
    <name evidence="1" type="ORF">HUW48_05425</name>
</gene>
<dbReference type="AlphaFoldDB" id="A0A7L7L3X0"/>
<dbReference type="EMBL" id="CP055153">
    <property type="protein sequence ID" value="QMU27512.1"/>
    <property type="molecule type" value="Genomic_DNA"/>
</dbReference>
<dbReference type="InterPro" id="IPR052918">
    <property type="entry name" value="Motility_Chemotaxis_Reg"/>
</dbReference>
<reference evidence="1 2" key="1">
    <citation type="submission" date="2020-06" db="EMBL/GenBank/DDBJ databases">
        <authorList>
            <person name="Hwang Y.J."/>
        </authorList>
    </citation>
    <scope>NUCLEOTIDE SEQUENCE [LARGE SCALE GENOMIC DNA]</scope>
    <source>
        <strain evidence="1 2">KUDC8001</strain>
    </source>
</reference>
<evidence type="ECO:0000313" key="2">
    <source>
        <dbReference type="Proteomes" id="UP000514509"/>
    </source>
</evidence>
<dbReference type="Proteomes" id="UP000514509">
    <property type="component" value="Chromosome"/>
</dbReference>
<evidence type="ECO:0000313" key="1">
    <source>
        <dbReference type="EMBL" id="QMU27512.1"/>
    </source>
</evidence>
<keyword evidence="2" id="KW-1185">Reference proteome</keyword>
<proteinExistence type="predicted"/>
<dbReference type="InterPro" id="IPR011042">
    <property type="entry name" value="6-blade_b-propeller_TolB-like"/>
</dbReference>
<sequence length="647" mass="68744">MFRIFPILLLVLSLAPLAWGQKFQWVKQGGGAGFDEGSSLCVDAAGNSYVIGTFSDTAQFGDFTVTPTSLVIDFSKDAVFMAKYDLKGQEIWARKISDSNLDFGNDIEVDSLGNLYVSGGFSGTVQFGNTTLISSGYGDMFFAKYDTNGNFIWAKRGGGSSFTVANNIALDGKGNSYVTGYFRASAAFGNFRLTSSGRDDAFLVKYDSNGNVLWAKNAGGNAITGSAVGTNAVVTPAGDCYLTGFFYSSVTFDAITLPGSNNQELKKNVFLAKYDTEGNVRWANQIDNPEEDIPGGLAVDAAGNCYAIGSFIGSATFGSISLTSHGAEDAFVAKYDPAGKALWARNIGGPDSDKGIDLTYQKGKIFLTGTFSNSVIFQDTVLTSKGAADLFITQWNEIGQEIFTVPAGGAAQDNVRKIALDSTGNAYVAGSFEATSYFGAISIISQGSLDVFVAKFGQPYSEPNSKPSITIQSFAEFNYCAGPVVYVPFRTSGFFEADNSFVAQLSDAAGSFASPVIIGTGSTSPLLATIPANTMAGSGYRIRVVAVSPAISSNASETALNIFPLGLGAAIPNIITPNNDGLNDTFALALSCQKVDLKVYNRWGKLVYEQAEYQNTWNGANLPEGTYYYQLHSSNGLSWKGWVEISH</sequence>
<dbReference type="Pfam" id="PF06739">
    <property type="entry name" value="SBBP"/>
    <property type="match status" value="1"/>
</dbReference>
<dbReference type="RefSeq" id="WP_182414707.1">
    <property type="nucleotide sequence ID" value="NZ_CP055153.1"/>
</dbReference>
<dbReference type="Pfam" id="PF13585">
    <property type="entry name" value="CHU_C"/>
    <property type="match status" value="1"/>
</dbReference>
<dbReference type="Gene3D" id="2.120.10.30">
    <property type="entry name" value="TolB, C-terminal domain"/>
    <property type="match status" value="1"/>
</dbReference>
<organism evidence="1 2">
    <name type="scientific">Adhaeribacter radiodurans</name>
    <dbReference type="NCBI Taxonomy" id="2745197"/>
    <lineage>
        <taxon>Bacteria</taxon>
        <taxon>Pseudomonadati</taxon>
        <taxon>Bacteroidota</taxon>
        <taxon>Cytophagia</taxon>
        <taxon>Cytophagales</taxon>
        <taxon>Hymenobacteraceae</taxon>
        <taxon>Adhaeribacter</taxon>
    </lineage>
</organism>
<protein>
    <submittedName>
        <fullName evidence="1">Gliding motility-associated C-terminal domain-containing protein</fullName>
    </submittedName>
</protein>